<gene>
    <name evidence="15" type="primary">dnaN</name>
    <name evidence="15" type="ORF">NARRFE1_00010</name>
</gene>
<dbReference type="InterPro" id="IPR001001">
    <property type="entry name" value="DNA_polIII_beta"/>
</dbReference>
<evidence type="ECO:0000256" key="10">
    <source>
        <dbReference type="ARBA" id="ARBA00030988"/>
    </source>
</evidence>
<evidence type="ECO:0000259" key="13">
    <source>
        <dbReference type="Pfam" id="PF02767"/>
    </source>
</evidence>
<evidence type="ECO:0000256" key="7">
    <source>
        <dbReference type="ARBA" id="ARBA00022705"/>
    </source>
</evidence>
<dbReference type="GO" id="GO:0005737">
    <property type="term" value="C:cytoplasm"/>
    <property type="evidence" value="ECO:0007669"/>
    <property type="project" value="UniProtKB-SubCell"/>
</dbReference>
<dbReference type="InterPro" id="IPR022635">
    <property type="entry name" value="DNA_polIII_beta_C"/>
</dbReference>
<comment type="similarity">
    <text evidence="2">Belongs to the beta sliding clamp family.</text>
</comment>
<dbReference type="InterPro" id="IPR022637">
    <property type="entry name" value="DNA_polIII_beta_cen"/>
</dbReference>
<dbReference type="PANTHER" id="PTHR30478">
    <property type="entry name" value="DNA POLYMERASE III SUBUNIT BETA"/>
    <property type="match status" value="1"/>
</dbReference>
<evidence type="ECO:0000313" key="16">
    <source>
        <dbReference type="Proteomes" id="UP000289537"/>
    </source>
</evidence>
<evidence type="ECO:0000259" key="12">
    <source>
        <dbReference type="Pfam" id="PF00712"/>
    </source>
</evidence>
<name>A0A2Z5TPF7_9GAMM</name>
<dbReference type="GO" id="GO:0008408">
    <property type="term" value="F:3'-5' exonuclease activity"/>
    <property type="evidence" value="ECO:0007669"/>
    <property type="project" value="InterPro"/>
</dbReference>
<dbReference type="InterPro" id="IPR022634">
    <property type="entry name" value="DNA_polIII_beta_N"/>
</dbReference>
<keyword evidence="9" id="KW-0238">DNA-binding</keyword>
<protein>
    <recommendedName>
        <fullName evidence="3">Beta sliding clamp</fullName>
    </recommendedName>
    <alternativeName>
        <fullName evidence="11">Beta-clamp processivity factor</fullName>
    </alternativeName>
    <alternativeName>
        <fullName evidence="10">DNA polymerase III beta sliding clamp subunit</fullName>
    </alternativeName>
</protein>
<dbReference type="GO" id="GO:0003887">
    <property type="term" value="F:DNA-directed DNA polymerase activity"/>
    <property type="evidence" value="ECO:0007669"/>
    <property type="project" value="UniProtKB-KW"/>
</dbReference>
<sequence>MKFIIERDLLLKNLKYINSIVSSNNNLLNDINSISIIITNKNYIILKCNNNEIEININIKLLNNNFKNKYKINISYKKIYNICKNIDKKSKITFLIKKNYLLINNKNTMFYILIYKNIYKSIFKNNNNINNIISLSINKNSLINIINKTYFSTINSDIKNYINYMLFEIIKNKIFFTSTDGYRLSNYNFEIINNNYNISLLIPKKTINEINKFLLYINDDIINICICNKYIYIKTDYIIFKFLVYKNLFPNYINIINEKREFILDINKDKLLESIYKIISISDDKNPILRLIINKKNTILKLINSKNEVSIGLIKSYINYDFNNYEIGINPVYLINILERIDNKFIKIYFSNKYSSIKIEDIKDINNINIIMPIKI</sequence>
<dbReference type="GO" id="GO:0006271">
    <property type="term" value="P:DNA strand elongation involved in DNA replication"/>
    <property type="evidence" value="ECO:0007669"/>
    <property type="project" value="TreeGrafter"/>
</dbReference>
<evidence type="ECO:0000256" key="3">
    <source>
        <dbReference type="ARBA" id="ARBA00021035"/>
    </source>
</evidence>
<dbReference type="GO" id="GO:0009360">
    <property type="term" value="C:DNA polymerase III complex"/>
    <property type="evidence" value="ECO:0007669"/>
    <property type="project" value="InterPro"/>
</dbReference>
<evidence type="ECO:0000256" key="11">
    <source>
        <dbReference type="ARBA" id="ARBA00033276"/>
    </source>
</evidence>
<proteinExistence type="inferred from homology"/>
<dbReference type="RefSeq" id="WP_148708315.1">
    <property type="nucleotide sequence ID" value="NZ_AP018161.1"/>
</dbReference>
<dbReference type="GO" id="GO:0003677">
    <property type="term" value="F:DNA binding"/>
    <property type="evidence" value="ECO:0007669"/>
    <property type="project" value="UniProtKB-KW"/>
</dbReference>
<evidence type="ECO:0000256" key="4">
    <source>
        <dbReference type="ARBA" id="ARBA00022490"/>
    </source>
</evidence>
<keyword evidence="6" id="KW-0548">Nucleotidyltransferase</keyword>
<dbReference type="InterPro" id="IPR046938">
    <property type="entry name" value="DNA_clamp_sf"/>
</dbReference>
<dbReference type="Pfam" id="PF02768">
    <property type="entry name" value="DNA_pol3_beta_3"/>
    <property type="match status" value="1"/>
</dbReference>
<dbReference type="CDD" id="cd00140">
    <property type="entry name" value="beta_clamp"/>
    <property type="match status" value="1"/>
</dbReference>
<keyword evidence="7" id="KW-0235">DNA replication</keyword>
<evidence type="ECO:0000256" key="6">
    <source>
        <dbReference type="ARBA" id="ARBA00022695"/>
    </source>
</evidence>
<comment type="subcellular location">
    <subcellularLocation>
        <location evidence="1">Cytoplasm</location>
    </subcellularLocation>
</comment>
<dbReference type="EMBL" id="AP018161">
    <property type="protein sequence ID" value="BBA84964.1"/>
    <property type="molecule type" value="Genomic_DNA"/>
</dbReference>
<evidence type="ECO:0000256" key="8">
    <source>
        <dbReference type="ARBA" id="ARBA00022932"/>
    </source>
</evidence>
<dbReference type="OrthoDB" id="8421503at2"/>
<organism evidence="15 16">
    <name type="scientific">endosymbiont of Rhynchophorus ferrugineus</name>
    <dbReference type="NCBI Taxonomy" id="1972133"/>
    <lineage>
        <taxon>Bacteria</taxon>
        <taxon>Pseudomonadati</taxon>
        <taxon>Pseudomonadota</taxon>
        <taxon>Gammaproteobacteria</taxon>
        <taxon>Candidatus Nardonella</taxon>
    </lineage>
</organism>
<evidence type="ECO:0000256" key="9">
    <source>
        <dbReference type="ARBA" id="ARBA00023125"/>
    </source>
</evidence>
<dbReference type="Gene3D" id="3.70.10.10">
    <property type="match status" value="1"/>
</dbReference>
<evidence type="ECO:0000259" key="14">
    <source>
        <dbReference type="Pfam" id="PF02768"/>
    </source>
</evidence>
<accession>A0A2Z5TPF7</accession>
<dbReference type="KEGG" id="eor:NARRFE1_00010"/>
<keyword evidence="4" id="KW-0963">Cytoplasm</keyword>
<keyword evidence="5" id="KW-0808">Transferase</keyword>
<evidence type="ECO:0000256" key="1">
    <source>
        <dbReference type="ARBA" id="ARBA00004496"/>
    </source>
</evidence>
<dbReference type="Proteomes" id="UP000289537">
    <property type="component" value="Chromosome"/>
</dbReference>
<feature type="domain" description="DNA polymerase III beta sliding clamp central" evidence="13">
    <location>
        <begin position="137"/>
        <end position="249"/>
    </location>
</feature>
<evidence type="ECO:0000256" key="5">
    <source>
        <dbReference type="ARBA" id="ARBA00022679"/>
    </source>
</evidence>
<dbReference type="SMART" id="SM00480">
    <property type="entry name" value="POL3Bc"/>
    <property type="match status" value="1"/>
</dbReference>
<dbReference type="Pfam" id="PF00712">
    <property type="entry name" value="DNA_pol3_beta"/>
    <property type="match status" value="1"/>
</dbReference>
<dbReference type="PANTHER" id="PTHR30478:SF0">
    <property type="entry name" value="BETA SLIDING CLAMP"/>
    <property type="match status" value="1"/>
</dbReference>
<feature type="domain" description="DNA polymerase III beta sliding clamp N-terminal" evidence="12">
    <location>
        <begin position="1"/>
        <end position="108"/>
    </location>
</feature>
<keyword evidence="8" id="KW-0239">DNA-directed DNA polymerase</keyword>
<dbReference type="AlphaFoldDB" id="A0A2Z5TPF7"/>
<feature type="domain" description="DNA polymerase III beta sliding clamp C-terminal" evidence="14">
    <location>
        <begin position="258"/>
        <end position="374"/>
    </location>
</feature>
<keyword evidence="16" id="KW-1185">Reference proteome</keyword>
<dbReference type="Pfam" id="PF02767">
    <property type="entry name" value="DNA_pol3_beta_2"/>
    <property type="match status" value="1"/>
</dbReference>
<dbReference type="Gene3D" id="3.10.150.10">
    <property type="entry name" value="DNA Polymerase III, subunit A, domain 2"/>
    <property type="match status" value="1"/>
</dbReference>
<evidence type="ECO:0000313" key="15">
    <source>
        <dbReference type="EMBL" id="BBA84964.1"/>
    </source>
</evidence>
<dbReference type="SUPFAM" id="SSF55979">
    <property type="entry name" value="DNA clamp"/>
    <property type="match status" value="3"/>
</dbReference>
<evidence type="ECO:0000256" key="2">
    <source>
        <dbReference type="ARBA" id="ARBA00010752"/>
    </source>
</evidence>
<reference evidence="15 16" key="1">
    <citation type="journal article" date="2017" name="Proc. Natl. Acad. Sci. U.S.A.">
        <title>Small genome symbiont underlies cuticle hardness in beetles.</title>
        <authorList>
            <person name="Anbutsu H."/>
            <person name="Moriyama M."/>
            <person name="Nikoh N."/>
            <person name="Hosokawa T."/>
            <person name="Futahashi R."/>
            <person name="Tanahashi M."/>
            <person name="Meng X.Y."/>
            <person name="Kuriwada T."/>
            <person name="Mori N."/>
            <person name="Oshima K."/>
            <person name="Hattori M."/>
            <person name="Fujie M."/>
            <person name="Satoh N."/>
            <person name="Maeda T."/>
            <person name="Shigenobu S."/>
            <person name="Koga R."/>
            <person name="Fukatsu T."/>
        </authorList>
    </citation>
    <scope>NUCLEOTIDE SEQUENCE [LARGE SCALE GENOMIC DNA]</scope>
    <source>
        <strain evidence="15">NARRFE1</strain>
    </source>
</reference>